<sequence>MHWNSDGRTIASLLAIDPSPIYVFASLTRLPSISMFHLFHSSYTSQEHRTAPAQTIHCYHPAITSITHPTGPPAS</sequence>
<evidence type="ECO:0000313" key="1">
    <source>
        <dbReference type="EMBL" id="KAF2499508.1"/>
    </source>
</evidence>
<keyword evidence="2" id="KW-1185">Reference proteome</keyword>
<dbReference type="AlphaFoldDB" id="A0A6A6R430"/>
<proteinExistence type="predicted"/>
<reference evidence="1" key="1">
    <citation type="journal article" date="2020" name="Stud. Mycol.">
        <title>101 Dothideomycetes genomes: a test case for predicting lifestyles and emergence of pathogens.</title>
        <authorList>
            <person name="Haridas S."/>
            <person name="Albert R."/>
            <person name="Binder M."/>
            <person name="Bloem J."/>
            <person name="Labutti K."/>
            <person name="Salamov A."/>
            <person name="Andreopoulos B."/>
            <person name="Baker S."/>
            <person name="Barry K."/>
            <person name="Bills G."/>
            <person name="Bluhm B."/>
            <person name="Cannon C."/>
            <person name="Castanera R."/>
            <person name="Culley D."/>
            <person name="Daum C."/>
            <person name="Ezra D."/>
            <person name="Gonzalez J."/>
            <person name="Henrissat B."/>
            <person name="Kuo A."/>
            <person name="Liang C."/>
            <person name="Lipzen A."/>
            <person name="Lutzoni F."/>
            <person name="Magnuson J."/>
            <person name="Mondo S."/>
            <person name="Nolan M."/>
            <person name="Ohm R."/>
            <person name="Pangilinan J."/>
            <person name="Park H.-J."/>
            <person name="Ramirez L."/>
            <person name="Alfaro M."/>
            <person name="Sun H."/>
            <person name="Tritt A."/>
            <person name="Yoshinaga Y."/>
            <person name="Zwiers L.-H."/>
            <person name="Turgeon B."/>
            <person name="Goodwin S."/>
            <person name="Spatafora J."/>
            <person name="Crous P."/>
            <person name="Grigoriev I."/>
        </authorList>
    </citation>
    <scope>NUCLEOTIDE SEQUENCE</scope>
    <source>
        <strain evidence="1">CBS 269.34</strain>
    </source>
</reference>
<dbReference type="Proteomes" id="UP000799750">
    <property type="component" value="Unassembled WGS sequence"/>
</dbReference>
<accession>A0A6A6R430</accession>
<evidence type="ECO:0000313" key="2">
    <source>
        <dbReference type="Proteomes" id="UP000799750"/>
    </source>
</evidence>
<organism evidence="1 2">
    <name type="scientific">Lophium mytilinum</name>
    <dbReference type="NCBI Taxonomy" id="390894"/>
    <lineage>
        <taxon>Eukaryota</taxon>
        <taxon>Fungi</taxon>
        <taxon>Dikarya</taxon>
        <taxon>Ascomycota</taxon>
        <taxon>Pezizomycotina</taxon>
        <taxon>Dothideomycetes</taxon>
        <taxon>Pleosporomycetidae</taxon>
        <taxon>Mytilinidiales</taxon>
        <taxon>Mytilinidiaceae</taxon>
        <taxon>Lophium</taxon>
    </lineage>
</organism>
<dbReference type="EMBL" id="MU004184">
    <property type="protein sequence ID" value="KAF2499508.1"/>
    <property type="molecule type" value="Genomic_DNA"/>
</dbReference>
<protein>
    <submittedName>
        <fullName evidence="1">Uncharacterized protein</fullName>
    </submittedName>
</protein>
<gene>
    <name evidence="1" type="ORF">BU16DRAFT_523989</name>
</gene>
<name>A0A6A6R430_9PEZI</name>